<name>A0A6A4W6T3_AMPAM</name>
<evidence type="ECO:0000256" key="4">
    <source>
        <dbReference type="ARBA" id="ARBA00023180"/>
    </source>
</evidence>
<protein>
    <submittedName>
        <fullName evidence="9">Laminin subunit gamma-1</fullName>
    </submittedName>
</protein>
<keyword evidence="10" id="KW-1185">Reference proteome</keyword>
<feature type="domain" description="Laminin EGF-like" evidence="7">
    <location>
        <begin position="297"/>
        <end position="343"/>
    </location>
</feature>
<keyword evidence="2" id="KW-0677">Repeat</keyword>
<evidence type="ECO:0000313" key="9">
    <source>
        <dbReference type="EMBL" id="KAF0301703.1"/>
    </source>
</evidence>
<dbReference type="Pfam" id="PF00052">
    <property type="entry name" value="Laminin_B"/>
    <property type="match status" value="1"/>
</dbReference>
<evidence type="ECO:0000259" key="8">
    <source>
        <dbReference type="PROSITE" id="PS51117"/>
    </source>
</evidence>
<evidence type="ECO:0000256" key="1">
    <source>
        <dbReference type="ARBA" id="ARBA00022729"/>
    </source>
</evidence>
<dbReference type="Proteomes" id="UP000440578">
    <property type="component" value="Unassembled WGS sequence"/>
</dbReference>
<accession>A0A6A4W6T3</accession>
<evidence type="ECO:0000256" key="6">
    <source>
        <dbReference type="PROSITE-ProRule" id="PRU00460"/>
    </source>
</evidence>
<dbReference type="PROSITE" id="PS01248">
    <property type="entry name" value="EGF_LAM_1"/>
    <property type="match status" value="1"/>
</dbReference>
<keyword evidence="5 6" id="KW-0424">Laminin EGF-like domain</keyword>
<dbReference type="PANTHER" id="PTHR10574">
    <property type="entry name" value="NETRIN/LAMININ-RELATED"/>
    <property type="match status" value="1"/>
</dbReference>
<dbReference type="InterPro" id="IPR050440">
    <property type="entry name" value="Laminin/Netrin_ECM"/>
</dbReference>
<dbReference type="FunFam" id="2.10.25.10:FF:000193">
    <property type="entry name" value="Laminin subunit gamma 1"/>
    <property type="match status" value="1"/>
</dbReference>
<dbReference type="SUPFAM" id="SSF49785">
    <property type="entry name" value="Galactose-binding domain-like"/>
    <property type="match status" value="1"/>
</dbReference>
<dbReference type="InterPro" id="IPR056863">
    <property type="entry name" value="LMN_ATRN_NET-like_EGF"/>
</dbReference>
<evidence type="ECO:0000256" key="5">
    <source>
        <dbReference type="ARBA" id="ARBA00023292"/>
    </source>
</evidence>
<dbReference type="Pfam" id="PF24973">
    <property type="entry name" value="EGF_LMN_ATRN"/>
    <property type="match status" value="1"/>
</dbReference>
<gene>
    <name evidence="9" type="primary">LanB2_2</name>
    <name evidence="9" type="ORF">FJT64_026076</name>
</gene>
<dbReference type="OrthoDB" id="430826at2759"/>
<comment type="caution">
    <text evidence="6">Lacks conserved residue(s) required for the propagation of feature annotation.</text>
</comment>
<dbReference type="InterPro" id="IPR008979">
    <property type="entry name" value="Galactose-bd-like_sf"/>
</dbReference>
<evidence type="ECO:0000313" key="10">
    <source>
        <dbReference type="Proteomes" id="UP000440578"/>
    </source>
</evidence>
<dbReference type="FunFam" id="2.10.25.10:FF:000166">
    <property type="entry name" value="laminin subunit gamma-1"/>
    <property type="match status" value="1"/>
</dbReference>
<dbReference type="PRINTS" id="PR00011">
    <property type="entry name" value="EGFLAMININ"/>
</dbReference>
<dbReference type="AlphaFoldDB" id="A0A6A4W6T3"/>
<keyword evidence="4" id="KW-0325">Glycoprotein</keyword>
<dbReference type="Gene3D" id="2.10.25.10">
    <property type="entry name" value="Laminin"/>
    <property type="match status" value="3"/>
</dbReference>
<dbReference type="Gene3D" id="2.60.120.260">
    <property type="entry name" value="Galactose-binding domain-like"/>
    <property type="match status" value="2"/>
</dbReference>
<dbReference type="InterPro" id="IPR002049">
    <property type="entry name" value="LE_dom"/>
</dbReference>
<dbReference type="InterPro" id="IPR008211">
    <property type="entry name" value="Laminin_N"/>
</dbReference>
<dbReference type="InterPro" id="IPR000034">
    <property type="entry name" value="Laminin_IV"/>
</dbReference>
<feature type="domain" description="Laminin EGF-like" evidence="7">
    <location>
        <begin position="182"/>
        <end position="241"/>
    </location>
</feature>
<feature type="domain" description="Laminin EGF-like" evidence="7">
    <location>
        <begin position="344"/>
        <end position="396"/>
    </location>
</feature>
<feature type="domain" description="Laminin N-terminal" evidence="8">
    <location>
        <begin position="1"/>
        <end position="240"/>
    </location>
</feature>
<dbReference type="SUPFAM" id="SSF57196">
    <property type="entry name" value="EGF/Laminin"/>
    <property type="match status" value="4"/>
</dbReference>
<dbReference type="PROSITE" id="PS50027">
    <property type="entry name" value="EGF_LAM_2"/>
    <property type="match status" value="3"/>
</dbReference>
<feature type="disulfide bond" evidence="6">
    <location>
        <begin position="207"/>
        <end position="216"/>
    </location>
</feature>
<feature type="disulfide bond" evidence="6">
    <location>
        <begin position="367"/>
        <end position="376"/>
    </location>
</feature>
<dbReference type="GO" id="GO:0009887">
    <property type="term" value="P:animal organ morphogenesis"/>
    <property type="evidence" value="ECO:0007669"/>
    <property type="project" value="TreeGrafter"/>
</dbReference>
<keyword evidence="3 6" id="KW-1015">Disulfide bond</keyword>
<dbReference type="GO" id="GO:0005604">
    <property type="term" value="C:basement membrane"/>
    <property type="evidence" value="ECO:0007669"/>
    <property type="project" value="TreeGrafter"/>
</dbReference>
<dbReference type="PROSITE" id="PS51117">
    <property type="entry name" value="LAMININ_NTER"/>
    <property type="match status" value="1"/>
</dbReference>
<feature type="disulfide bond" evidence="6">
    <location>
        <begin position="297"/>
        <end position="309"/>
    </location>
</feature>
<evidence type="ECO:0000259" key="7">
    <source>
        <dbReference type="PROSITE" id="PS50027"/>
    </source>
</evidence>
<proteinExistence type="predicted"/>
<sequence length="540" mass="60346">MNAAFGRRVRATNTCGVTKPTNFCGLTDKICDVCIDGDPYRQHPPSYLTDFNNFENETWWQSETMMDDIQYPSVVNLTLDLGKAFDITYIRLKFKSPRPESFAIYKKYSADSDWVPYQYYSTTGEDSLTLGTVPVLQHWVTATAIRITLNRLNTFGDEVFRDPRVLQSYYYAITDFAVGGTCKCNGHASNCVPSTSESGEERLVCQCQHNTAGADCQRCLPFYNDVPWRRATPDEASECQACNCNGYSNRCFFDQELYDKTGHGGHCTDCIANRAGVNCERCQENHYEREDGYCIPCDCHPEGSRSLQCNINGKCSCKPGVGGEKCDRCEANFFDFSSQGCRPCNCHVAGSLANQPSCDPDTGVCSCKANVEGQTCDRCKPGFFSIDEQNQFGCTPCFCFGHSSICDAATGYSEVVPQSEFVRSDEGWTAVSYSGQPVSHAYRPLVQVIAVSSPSQEAVYFSAPGERPRWAQLDPWLRATDSGLALQRNQEFTFRLHEHADFGWSPRLRARDFIALLSNLTAIKIRATYTPEGKRRVHAP</sequence>
<comment type="caution">
    <text evidence="9">The sequence shown here is derived from an EMBL/GenBank/DDBJ whole genome shotgun (WGS) entry which is preliminary data.</text>
</comment>
<dbReference type="GO" id="GO:0007411">
    <property type="term" value="P:axon guidance"/>
    <property type="evidence" value="ECO:0007669"/>
    <property type="project" value="TreeGrafter"/>
</dbReference>
<dbReference type="FunFam" id="2.10.25.10:FF:000067">
    <property type="entry name" value="Laminin subunit gamma 1"/>
    <property type="match status" value="1"/>
</dbReference>
<dbReference type="GO" id="GO:0009888">
    <property type="term" value="P:tissue development"/>
    <property type="evidence" value="ECO:0007669"/>
    <property type="project" value="TreeGrafter"/>
</dbReference>
<dbReference type="EMBL" id="VIIS01001134">
    <property type="protein sequence ID" value="KAF0301703.1"/>
    <property type="molecule type" value="Genomic_DNA"/>
</dbReference>
<dbReference type="CDD" id="cd00055">
    <property type="entry name" value="EGF_Lam"/>
    <property type="match status" value="3"/>
</dbReference>
<dbReference type="Pfam" id="PF00053">
    <property type="entry name" value="EGF_laminin"/>
    <property type="match status" value="3"/>
</dbReference>
<dbReference type="Pfam" id="PF00055">
    <property type="entry name" value="Laminin_N"/>
    <property type="match status" value="2"/>
</dbReference>
<evidence type="ECO:0000256" key="3">
    <source>
        <dbReference type="ARBA" id="ARBA00023157"/>
    </source>
</evidence>
<keyword evidence="1" id="KW-0732">Signal</keyword>
<dbReference type="SMART" id="SM00180">
    <property type="entry name" value="EGF_Lam"/>
    <property type="match status" value="4"/>
</dbReference>
<dbReference type="SMART" id="SM00136">
    <property type="entry name" value="LamNT"/>
    <property type="match status" value="1"/>
</dbReference>
<reference evidence="9 10" key="1">
    <citation type="submission" date="2019-07" db="EMBL/GenBank/DDBJ databases">
        <title>Draft genome assembly of a fouling barnacle, Amphibalanus amphitrite (Darwin, 1854): The first reference genome for Thecostraca.</title>
        <authorList>
            <person name="Kim W."/>
        </authorList>
    </citation>
    <scope>NUCLEOTIDE SEQUENCE [LARGE SCALE GENOMIC DNA]</scope>
    <source>
        <strain evidence="9">SNU_AA5</strain>
        <tissue evidence="9">Soma without cirri and trophi</tissue>
    </source>
</reference>
<feature type="disulfide bond" evidence="6">
    <location>
        <begin position="317"/>
        <end position="326"/>
    </location>
</feature>
<evidence type="ECO:0000256" key="2">
    <source>
        <dbReference type="ARBA" id="ARBA00022737"/>
    </source>
</evidence>
<dbReference type="PANTHER" id="PTHR10574:SF435">
    <property type="entry name" value="LAMININ SUBUNIT GAMMA-1"/>
    <property type="match status" value="1"/>
</dbReference>
<organism evidence="9 10">
    <name type="scientific">Amphibalanus amphitrite</name>
    <name type="common">Striped barnacle</name>
    <name type="synonym">Balanus amphitrite</name>
    <dbReference type="NCBI Taxonomy" id="1232801"/>
    <lineage>
        <taxon>Eukaryota</taxon>
        <taxon>Metazoa</taxon>
        <taxon>Ecdysozoa</taxon>
        <taxon>Arthropoda</taxon>
        <taxon>Crustacea</taxon>
        <taxon>Multicrustacea</taxon>
        <taxon>Cirripedia</taxon>
        <taxon>Thoracica</taxon>
        <taxon>Thoracicalcarea</taxon>
        <taxon>Balanomorpha</taxon>
        <taxon>Balanoidea</taxon>
        <taxon>Balanidae</taxon>
        <taxon>Amphibalaninae</taxon>
        <taxon>Amphibalanus</taxon>
    </lineage>
</organism>